<reference evidence="6 7" key="1">
    <citation type="submission" date="2024-04" db="EMBL/GenBank/DDBJ databases">
        <title>Luteolibacter sp. isolated from soil.</title>
        <authorList>
            <person name="An J."/>
        </authorList>
    </citation>
    <scope>NUCLEOTIDE SEQUENCE [LARGE SCALE GENOMIC DNA]</scope>
    <source>
        <strain evidence="6 7">Y139</strain>
    </source>
</reference>
<evidence type="ECO:0000313" key="7">
    <source>
        <dbReference type="Proteomes" id="UP001371305"/>
    </source>
</evidence>
<gene>
    <name evidence="6" type="ORF">WKV53_06325</name>
</gene>
<feature type="transmembrane region" description="Helical" evidence="5">
    <location>
        <begin position="102"/>
        <end position="121"/>
    </location>
</feature>
<evidence type="ECO:0000256" key="3">
    <source>
        <dbReference type="ARBA" id="ARBA00022989"/>
    </source>
</evidence>
<protein>
    <submittedName>
        <fullName evidence="6">DUF4870 domain-containing protein</fullName>
    </submittedName>
</protein>
<keyword evidence="7" id="KW-1185">Reference proteome</keyword>
<evidence type="ECO:0000256" key="4">
    <source>
        <dbReference type="ARBA" id="ARBA00023136"/>
    </source>
</evidence>
<sequence length="139" mass="15276">MSDPYLPPSEPASVALPQSGLSNEERTWALVAHLSALSAYLTGFGMILGPLVVWLINKDSKPFAAEQAKEALNFNISWLLWGILWGVAAFILTFVLVGILMWIAFAFFGVVWTILCIIGGIKANEGVAYRYPLTIRFIS</sequence>
<dbReference type="Pfam" id="PF09685">
    <property type="entry name" value="MamF_MmsF"/>
    <property type="match status" value="1"/>
</dbReference>
<feature type="transmembrane region" description="Helical" evidence="5">
    <location>
        <begin position="76"/>
        <end position="96"/>
    </location>
</feature>
<evidence type="ECO:0000313" key="6">
    <source>
        <dbReference type="EMBL" id="MEK7950100.1"/>
    </source>
</evidence>
<dbReference type="EMBL" id="JBBUKT010000002">
    <property type="protein sequence ID" value="MEK7950100.1"/>
    <property type="molecule type" value="Genomic_DNA"/>
</dbReference>
<keyword evidence="4 5" id="KW-0472">Membrane</keyword>
<keyword evidence="3 5" id="KW-1133">Transmembrane helix</keyword>
<dbReference type="RefSeq" id="WP_341403514.1">
    <property type="nucleotide sequence ID" value="NZ_JBBUKT010000002.1"/>
</dbReference>
<feature type="transmembrane region" description="Helical" evidence="5">
    <location>
        <begin position="30"/>
        <end position="56"/>
    </location>
</feature>
<evidence type="ECO:0000256" key="5">
    <source>
        <dbReference type="SAM" id="Phobius"/>
    </source>
</evidence>
<evidence type="ECO:0000256" key="2">
    <source>
        <dbReference type="ARBA" id="ARBA00022692"/>
    </source>
</evidence>
<dbReference type="InterPro" id="IPR019109">
    <property type="entry name" value="MamF_MmsF"/>
</dbReference>
<proteinExistence type="predicted"/>
<dbReference type="Proteomes" id="UP001371305">
    <property type="component" value="Unassembled WGS sequence"/>
</dbReference>
<organism evidence="6 7">
    <name type="scientific">Luteolibacter soli</name>
    <dbReference type="NCBI Taxonomy" id="3135280"/>
    <lineage>
        <taxon>Bacteria</taxon>
        <taxon>Pseudomonadati</taxon>
        <taxon>Verrucomicrobiota</taxon>
        <taxon>Verrucomicrobiia</taxon>
        <taxon>Verrucomicrobiales</taxon>
        <taxon>Verrucomicrobiaceae</taxon>
        <taxon>Luteolibacter</taxon>
    </lineage>
</organism>
<keyword evidence="2 5" id="KW-0812">Transmembrane</keyword>
<comment type="subcellular location">
    <subcellularLocation>
        <location evidence="1">Membrane</location>
        <topology evidence="1">Multi-pass membrane protein</topology>
    </subcellularLocation>
</comment>
<evidence type="ECO:0000256" key="1">
    <source>
        <dbReference type="ARBA" id="ARBA00004141"/>
    </source>
</evidence>
<comment type="caution">
    <text evidence="6">The sequence shown here is derived from an EMBL/GenBank/DDBJ whole genome shotgun (WGS) entry which is preliminary data.</text>
</comment>
<accession>A0ABU9ATV5</accession>
<name>A0ABU9ATV5_9BACT</name>